<name>A0A1G5K366_9FLAO</name>
<keyword evidence="3" id="KW-1185">Reference proteome</keyword>
<evidence type="ECO:0000259" key="1">
    <source>
        <dbReference type="Pfam" id="PF04233"/>
    </source>
</evidence>
<dbReference type="OrthoDB" id="9813502at2"/>
<evidence type="ECO:0000313" key="3">
    <source>
        <dbReference type="Proteomes" id="UP000199354"/>
    </source>
</evidence>
<accession>A0A1G5K366</accession>
<sequence>MKLGNNGGLSRLVETYIKDLFDNKFVSLVNRKKLWEYYYTKLAHGLNIGYNPKPEMYDPRLAMSLKYNIAEFSAFKETSFRKQLEALLTSGGKTLSWADFRKKAEALHIEYNMRWLKTEYDQTVATANMADKWQDFVAQQDLYPNLKYSTVGDGRVREKHRNWHGLILPITHSFWKKHLPPNDWGCRCNVTQTDEEPTVTIPDTGGKSGFENNAAVSGKIFNKIPYADGLTNAEINDAKSFSKRNADGLIVERSVLKSFKNGGKITVSNLVDSAASDYADLIKCCTHFAKLGKETELLPRVNVKSPLYKQFFGKLIGTRFEGKCPDLNVGGLFYELEGFDGVDTGNKLTKMFSRGLKQSTRLIIKDNGSTLNHYLKVINFRIKEGQQIDEVWILRENGKLDQVY</sequence>
<evidence type="ECO:0000313" key="2">
    <source>
        <dbReference type="EMBL" id="SCY94520.1"/>
    </source>
</evidence>
<dbReference type="STRING" id="490189.SAMN02927903_03033"/>
<dbReference type="Proteomes" id="UP000199354">
    <property type="component" value="Unassembled WGS sequence"/>
</dbReference>
<organism evidence="2 3">
    <name type="scientific">Flavobacterium caeni</name>
    <dbReference type="NCBI Taxonomy" id="490189"/>
    <lineage>
        <taxon>Bacteria</taxon>
        <taxon>Pseudomonadati</taxon>
        <taxon>Bacteroidota</taxon>
        <taxon>Flavobacteriia</taxon>
        <taxon>Flavobacteriales</taxon>
        <taxon>Flavobacteriaceae</taxon>
        <taxon>Flavobacterium</taxon>
    </lineage>
</organism>
<dbReference type="Pfam" id="PF04233">
    <property type="entry name" value="Phage_Mu_F"/>
    <property type="match status" value="1"/>
</dbReference>
<reference evidence="2 3" key="1">
    <citation type="submission" date="2016-10" db="EMBL/GenBank/DDBJ databases">
        <authorList>
            <person name="de Groot N.N."/>
        </authorList>
    </citation>
    <scope>NUCLEOTIDE SEQUENCE [LARGE SCALE GENOMIC DNA]</scope>
    <source>
        <strain evidence="2 3">CGMCC 1.7031</strain>
    </source>
</reference>
<proteinExistence type="predicted"/>
<protein>
    <submittedName>
        <fullName evidence="2">Phage putative head morphogenesis protein, SPP1 gp7 family</fullName>
    </submittedName>
</protein>
<dbReference type="InterPro" id="IPR006528">
    <property type="entry name" value="Phage_head_morphogenesis_dom"/>
</dbReference>
<dbReference type="EMBL" id="FMVF01000019">
    <property type="protein sequence ID" value="SCY94520.1"/>
    <property type="molecule type" value="Genomic_DNA"/>
</dbReference>
<dbReference type="AlphaFoldDB" id="A0A1G5K366"/>
<gene>
    <name evidence="2" type="ORF">SAMN02927903_03033</name>
</gene>
<feature type="domain" description="Phage head morphogenesis" evidence="1">
    <location>
        <begin position="110"/>
        <end position="190"/>
    </location>
</feature>
<dbReference type="RefSeq" id="WP_091146210.1">
    <property type="nucleotide sequence ID" value="NZ_FMVF01000019.1"/>
</dbReference>